<evidence type="ECO:0000256" key="2">
    <source>
        <dbReference type="ARBA" id="ARBA00023026"/>
    </source>
</evidence>
<dbReference type="OrthoDB" id="5985073at2759"/>
<feature type="domain" description="LysM" evidence="5">
    <location>
        <begin position="128"/>
        <end position="174"/>
    </location>
</feature>
<proteinExistence type="predicted"/>
<dbReference type="CDD" id="cd00118">
    <property type="entry name" value="LysM"/>
    <property type="match status" value="4"/>
</dbReference>
<feature type="region of interest" description="Disordered" evidence="3">
    <location>
        <begin position="80"/>
        <end position="116"/>
    </location>
</feature>
<dbReference type="Gene3D" id="3.10.350.10">
    <property type="entry name" value="LysM domain"/>
    <property type="match status" value="4"/>
</dbReference>
<dbReference type="SMART" id="SM00257">
    <property type="entry name" value="LysM"/>
    <property type="match status" value="4"/>
</dbReference>
<dbReference type="AlphaFoldDB" id="A0A3D8R9D3"/>
<dbReference type="InterPro" id="IPR036779">
    <property type="entry name" value="LysM_dom_sf"/>
</dbReference>
<evidence type="ECO:0000313" key="6">
    <source>
        <dbReference type="EMBL" id="RDW70662.1"/>
    </source>
</evidence>
<dbReference type="Proteomes" id="UP000256690">
    <property type="component" value="Unassembled WGS sequence"/>
</dbReference>
<dbReference type="PROSITE" id="PS51782">
    <property type="entry name" value="LYSM"/>
    <property type="match status" value="4"/>
</dbReference>
<gene>
    <name evidence="6" type="ORF">DSM5745_08173</name>
</gene>
<name>A0A3D8R9D3_9EURO</name>
<evidence type="ECO:0000256" key="1">
    <source>
        <dbReference type="ARBA" id="ARBA00022669"/>
    </source>
</evidence>
<feature type="region of interest" description="Disordered" evidence="3">
    <location>
        <begin position="180"/>
        <end position="201"/>
    </location>
</feature>
<dbReference type="InterPro" id="IPR052210">
    <property type="entry name" value="LysM1-like"/>
</dbReference>
<dbReference type="RefSeq" id="XP_026601193.1">
    <property type="nucleotide sequence ID" value="XM_026750189.1"/>
</dbReference>
<dbReference type="SUPFAM" id="SSF54106">
    <property type="entry name" value="LysM domain"/>
    <property type="match status" value="3"/>
</dbReference>
<dbReference type="Pfam" id="PF01476">
    <property type="entry name" value="LysM"/>
    <property type="match status" value="4"/>
</dbReference>
<evidence type="ECO:0000256" key="3">
    <source>
        <dbReference type="SAM" id="MobiDB-lite"/>
    </source>
</evidence>
<keyword evidence="4" id="KW-0732">Signal</keyword>
<sequence length="337" mass="35741">MHSIHLLAGLLPALASALSRRHVECLFATTPGSSDTCQTFASTWGLSVSELQELNPGISCPSLDASQSYCVIGTVTETPPGTTLTTTTSTSTTTTTSTRTTTTTQPPTTANPTVPSPTMPGIAENCDQFYQISPGDQCGTIAQRHGITTGQLLSWNSEINADCTNLWLDYYICVHVPGSTTTSAAPEPTEDPSTPTPLMPGTAANCDEFHQVVSGDQCGTIAQAHGITLAQFRSWNTEINADCTNLWVDYYVCVHVPGTTTTVPATPEPTEDPTGPTPQLPGTVSNCKAFHLIASGDSCWSIYTEAGITLAQLRQWNSHIDAACSNLWLGYYVCVGV</sequence>
<evidence type="ECO:0000313" key="7">
    <source>
        <dbReference type="Proteomes" id="UP000256690"/>
    </source>
</evidence>
<dbReference type="EMBL" id="PVWQ01000010">
    <property type="protein sequence ID" value="RDW70662.1"/>
    <property type="molecule type" value="Genomic_DNA"/>
</dbReference>
<feature type="chain" id="PRO_5017704612" description="LysM domain-containing protein" evidence="4">
    <location>
        <begin position="18"/>
        <end position="337"/>
    </location>
</feature>
<feature type="domain" description="LysM" evidence="5">
    <location>
        <begin position="208"/>
        <end position="254"/>
    </location>
</feature>
<organism evidence="6 7">
    <name type="scientific">Aspergillus mulundensis</name>
    <dbReference type="NCBI Taxonomy" id="1810919"/>
    <lineage>
        <taxon>Eukaryota</taxon>
        <taxon>Fungi</taxon>
        <taxon>Dikarya</taxon>
        <taxon>Ascomycota</taxon>
        <taxon>Pezizomycotina</taxon>
        <taxon>Eurotiomycetes</taxon>
        <taxon>Eurotiomycetidae</taxon>
        <taxon>Eurotiales</taxon>
        <taxon>Aspergillaceae</taxon>
        <taxon>Aspergillus</taxon>
        <taxon>Aspergillus subgen. Nidulantes</taxon>
    </lineage>
</organism>
<dbReference type="PANTHER" id="PTHR34997">
    <property type="entry name" value="AM15"/>
    <property type="match status" value="1"/>
</dbReference>
<evidence type="ECO:0000256" key="4">
    <source>
        <dbReference type="SAM" id="SignalP"/>
    </source>
</evidence>
<keyword evidence="1" id="KW-0147">Chitin-binding</keyword>
<keyword evidence="7" id="KW-1185">Reference proteome</keyword>
<feature type="domain" description="LysM" evidence="5">
    <location>
        <begin position="27"/>
        <end position="71"/>
    </location>
</feature>
<comment type="caution">
    <text evidence="6">The sequence shown here is derived from an EMBL/GenBank/DDBJ whole genome shotgun (WGS) entry which is preliminary data.</text>
</comment>
<dbReference type="PANTHER" id="PTHR34997:SF18">
    <property type="entry name" value="LYSM DOMAIN-CONTAINING PROTEIN"/>
    <property type="match status" value="1"/>
</dbReference>
<protein>
    <recommendedName>
        <fullName evidence="5">LysM domain-containing protein</fullName>
    </recommendedName>
</protein>
<feature type="domain" description="LysM" evidence="5">
    <location>
        <begin position="289"/>
        <end position="335"/>
    </location>
</feature>
<keyword evidence="2" id="KW-0843">Virulence</keyword>
<feature type="signal peptide" evidence="4">
    <location>
        <begin position="1"/>
        <end position="17"/>
    </location>
</feature>
<dbReference type="GO" id="GO:0008061">
    <property type="term" value="F:chitin binding"/>
    <property type="evidence" value="ECO:0007669"/>
    <property type="project" value="UniProtKB-KW"/>
</dbReference>
<dbReference type="InterPro" id="IPR018392">
    <property type="entry name" value="LysM"/>
</dbReference>
<reference evidence="6 7" key="1">
    <citation type="journal article" date="2018" name="IMA Fungus">
        <title>IMA Genome-F 9: Draft genome sequence of Annulohypoxylon stygium, Aspergillus mulundensis, Berkeleyomyces basicola (syn. Thielaviopsis basicola), Ceratocystis smalleyi, two Cercospora beticola strains, Coleophoma cylindrospora, Fusarium fracticaudum, Phialophora cf. hyalina, and Morchella septimelata.</title>
        <authorList>
            <person name="Wingfield B.D."/>
            <person name="Bills G.F."/>
            <person name="Dong Y."/>
            <person name="Huang W."/>
            <person name="Nel W.J."/>
            <person name="Swalarsk-Parry B.S."/>
            <person name="Vaghefi N."/>
            <person name="Wilken P.M."/>
            <person name="An Z."/>
            <person name="de Beer Z.W."/>
            <person name="De Vos L."/>
            <person name="Chen L."/>
            <person name="Duong T.A."/>
            <person name="Gao Y."/>
            <person name="Hammerbacher A."/>
            <person name="Kikkert J.R."/>
            <person name="Li Y."/>
            <person name="Li H."/>
            <person name="Li K."/>
            <person name="Li Q."/>
            <person name="Liu X."/>
            <person name="Ma X."/>
            <person name="Naidoo K."/>
            <person name="Pethybridge S.J."/>
            <person name="Sun J."/>
            <person name="Steenkamp E.T."/>
            <person name="van der Nest M.A."/>
            <person name="van Wyk S."/>
            <person name="Wingfield M.J."/>
            <person name="Xiong C."/>
            <person name="Yue Q."/>
            <person name="Zhang X."/>
        </authorList>
    </citation>
    <scope>NUCLEOTIDE SEQUENCE [LARGE SCALE GENOMIC DNA]</scope>
    <source>
        <strain evidence="6 7">DSM 5745</strain>
    </source>
</reference>
<feature type="compositionally biased region" description="Low complexity" evidence="3">
    <location>
        <begin position="80"/>
        <end position="113"/>
    </location>
</feature>
<dbReference type="GeneID" id="38118543"/>
<dbReference type="STRING" id="1810919.A0A3D8R9D3"/>
<evidence type="ECO:0000259" key="5">
    <source>
        <dbReference type="PROSITE" id="PS51782"/>
    </source>
</evidence>
<accession>A0A3D8R9D3</accession>